<reference evidence="5" key="1">
    <citation type="submission" date="2016-10" db="EMBL/GenBank/DDBJ databases">
        <authorList>
            <person name="Varghese N."/>
            <person name="Submissions S."/>
        </authorList>
    </citation>
    <scope>NUCLEOTIDE SEQUENCE [LARGE SCALE GENOMIC DNA]</scope>
    <source>
        <strain evidence="5">DSM 25811 / CCM 8410 / LMG 26954 / E90</strain>
    </source>
</reference>
<evidence type="ECO:0000256" key="3">
    <source>
        <dbReference type="PIRNR" id="PIRNR029218"/>
    </source>
</evidence>
<proteinExistence type="inferred from homology"/>
<dbReference type="PANTHER" id="PTHR33755">
    <property type="entry name" value="TOXIN PARE1-RELATED"/>
    <property type="match status" value="1"/>
</dbReference>
<dbReference type="RefSeq" id="WP_090391648.1">
    <property type="nucleotide sequence ID" value="NZ_FMZO01000011.1"/>
</dbReference>
<keyword evidence="5" id="KW-1185">Reference proteome</keyword>
<evidence type="ECO:0000313" key="4">
    <source>
        <dbReference type="EMBL" id="SDD64049.1"/>
    </source>
</evidence>
<gene>
    <name evidence="4" type="ORF">SAMN04487894_11196</name>
</gene>
<name>A0A1G6WE30_NIADE</name>
<dbReference type="PANTHER" id="PTHR33755:SF9">
    <property type="entry name" value="TOXIN PARE1"/>
    <property type="match status" value="1"/>
</dbReference>
<dbReference type="OrthoDB" id="7173315at2"/>
<dbReference type="InterPro" id="IPR051803">
    <property type="entry name" value="TA_system_RelE-like_toxin"/>
</dbReference>
<dbReference type="STRING" id="1285928.SAMN04487894_11196"/>
<dbReference type="AlphaFoldDB" id="A0A1G6WE30"/>
<comment type="similarity">
    <text evidence="1 3">Belongs to the RelE toxin family.</text>
</comment>
<dbReference type="Gene3D" id="3.30.2310.20">
    <property type="entry name" value="RelE-like"/>
    <property type="match status" value="1"/>
</dbReference>
<dbReference type="Proteomes" id="UP000198757">
    <property type="component" value="Unassembled WGS sequence"/>
</dbReference>
<keyword evidence="2" id="KW-1277">Toxin-antitoxin system</keyword>
<dbReference type="InterPro" id="IPR035093">
    <property type="entry name" value="RelE/ParE_toxin_dom_sf"/>
</dbReference>
<sequence length="99" mass="11548">MAKYVLTNKAVEDLTRIWNYTYEVWSENQADKYYELLISAFEEVAESPALGKSYAALSKEILGFKVGKHIVFYRTLALKEVEVVRALHARMDLNNRMRE</sequence>
<evidence type="ECO:0000256" key="1">
    <source>
        <dbReference type="ARBA" id="ARBA00006226"/>
    </source>
</evidence>
<protein>
    <recommendedName>
        <fullName evidence="3">Toxin</fullName>
    </recommendedName>
</protein>
<dbReference type="Pfam" id="PF05016">
    <property type="entry name" value="ParE_toxin"/>
    <property type="match status" value="1"/>
</dbReference>
<dbReference type="InterPro" id="IPR028344">
    <property type="entry name" value="ParE1/4"/>
</dbReference>
<accession>A0A1G6WE30</accession>
<dbReference type="PIRSF" id="PIRSF029218">
    <property type="entry name" value="ParE"/>
    <property type="match status" value="1"/>
</dbReference>
<dbReference type="EMBL" id="FMZO01000011">
    <property type="protein sequence ID" value="SDD64049.1"/>
    <property type="molecule type" value="Genomic_DNA"/>
</dbReference>
<organism evidence="4 5">
    <name type="scientific">Niabella drilacis (strain DSM 25811 / CCM 8410 / CCUG 62505 / LMG 26954 / E90)</name>
    <dbReference type="NCBI Taxonomy" id="1285928"/>
    <lineage>
        <taxon>Bacteria</taxon>
        <taxon>Pseudomonadati</taxon>
        <taxon>Bacteroidota</taxon>
        <taxon>Chitinophagia</taxon>
        <taxon>Chitinophagales</taxon>
        <taxon>Chitinophagaceae</taxon>
        <taxon>Niabella</taxon>
    </lineage>
</organism>
<dbReference type="InterPro" id="IPR007712">
    <property type="entry name" value="RelE/ParE_toxin"/>
</dbReference>
<evidence type="ECO:0000313" key="5">
    <source>
        <dbReference type="Proteomes" id="UP000198757"/>
    </source>
</evidence>
<evidence type="ECO:0000256" key="2">
    <source>
        <dbReference type="ARBA" id="ARBA00022649"/>
    </source>
</evidence>